<feature type="compositionally biased region" description="Polar residues" evidence="1">
    <location>
        <begin position="302"/>
        <end position="316"/>
    </location>
</feature>
<evidence type="ECO:0000313" key="4">
    <source>
        <dbReference type="EMBL" id="CAD6192757.1"/>
    </source>
</evidence>
<comment type="caution">
    <text evidence="4">The sequence shown here is derived from an EMBL/GenBank/DDBJ whole genome shotgun (WGS) entry which is preliminary data.</text>
</comment>
<gene>
    <name evidence="4" type="ORF">CAUJ_LOCUS8676</name>
</gene>
<keyword evidence="3" id="KW-0732">Signal</keyword>
<keyword evidence="5" id="KW-1185">Reference proteome</keyword>
<keyword evidence="2" id="KW-0472">Membrane</keyword>
<protein>
    <recommendedName>
        <fullName evidence="6">Receptor L-domain domain-containing protein</fullName>
    </recommendedName>
</protein>
<dbReference type="EMBL" id="CAJGYM010000030">
    <property type="protein sequence ID" value="CAD6192757.1"/>
    <property type="molecule type" value="Genomic_DNA"/>
</dbReference>
<evidence type="ECO:0000256" key="3">
    <source>
        <dbReference type="SAM" id="SignalP"/>
    </source>
</evidence>
<reference evidence="4" key="1">
    <citation type="submission" date="2020-10" db="EMBL/GenBank/DDBJ databases">
        <authorList>
            <person name="Kikuchi T."/>
        </authorList>
    </citation>
    <scope>NUCLEOTIDE SEQUENCE</scope>
    <source>
        <strain evidence="4">NKZ352</strain>
    </source>
</reference>
<evidence type="ECO:0000256" key="2">
    <source>
        <dbReference type="SAM" id="Phobius"/>
    </source>
</evidence>
<feature type="transmembrane region" description="Helical" evidence="2">
    <location>
        <begin position="207"/>
        <end position="231"/>
    </location>
</feature>
<proteinExistence type="predicted"/>
<name>A0A8S1HBU6_9PELO</name>
<feature type="signal peptide" evidence="3">
    <location>
        <begin position="1"/>
        <end position="16"/>
    </location>
</feature>
<sequence>MRLVLLIMTIIKAFSADQNVPEDLEFSDVCCKGPMVALNNTEAIPHECRLPLLICTKAPIYAEDARYDGAVKYLLYNLRNSSTITIIKSEMSVNHLIEVTHGGPGAAITLKNAKLGEDSFENLKKITVDDPYIYCDGKNKLIDIEGDYNKIVIDRLEKVANETLAVCDKPRPVTGAVTIISPVEPAAVVCQKEKDPLVAEKCPNCDVALYLAGVAILFLSLICISLSFVCVKMYRKLRSRDNRLVSAEALTPRSPSPRAPNAEEPTLESPIDRRTAGAEEDSLDRIVDEFRNISETTEMDSTRVSPSSECLSPSRLGSSSYVKTVTRENLPDQERIERENEICEFSKEKTWIPESFRFQSTSLGETFSLLKKLCSRLNELYKTRQEGLEEKPTNEIPSFQIDCDENGTVRVVFDFNLKKKDSPHDL</sequence>
<evidence type="ECO:0000313" key="5">
    <source>
        <dbReference type="Proteomes" id="UP000835052"/>
    </source>
</evidence>
<keyword evidence="2" id="KW-1133">Transmembrane helix</keyword>
<feature type="region of interest" description="Disordered" evidence="1">
    <location>
        <begin position="248"/>
        <end position="278"/>
    </location>
</feature>
<dbReference type="Proteomes" id="UP000835052">
    <property type="component" value="Unassembled WGS sequence"/>
</dbReference>
<evidence type="ECO:0000256" key="1">
    <source>
        <dbReference type="SAM" id="MobiDB-lite"/>
    </source>
</evidence>
<organism evidence="4 5">
    <name type="scientific">Caenorhabditis auriculariae</name>
    <dbReference type="NCBI Taxonomy" id="2777116"/>
    <lineage>
        <taxon>Eukaryota</taxon>
        <taxon>Metazoa</taxon>
        <taxon>Ecdysozoa</taxon>
        <taxon>Nematoda</taxon>
        <taxon>Chromadorea</taxon>
        <taxon>Rhabditida</taxon>
        <taxon>Rhabditina</taxon>
        <taxon>Rhabditomorpha</taxon>
        <taxon>Rhabditoidea</taxon>
        <taxon>Rhabditidae</taxon>
        <taxon>Peloderinae</taxon>
        <taxon>Caenorhabditis</taxon>
    </lineage>
</organism>
<keyword evidence="2" id="KW-0812">Transmembrane</keyword>
<accession>A0A8S1HBU6</accession>
<evidence type="ECO:0008006" key="6">
    <source>
        <dbReference type="Google" id="ProtNLM"/>
    </source>
</evidence>
<dbReference type="AlphaFoldDB" id="A0A8S1HBU6"/>
<feature type="chain" id="PRO_5035948513" description="Receptor L-domain domain-containing protein" evidence="3">
    <location>
        <begin position="17"/>
        <end position="426"/>
    </location>
</feature>
<feature type="region of interest" description="Disordered" evidence="1">
    <location>
        <begin position="297"/>
        <end position="316"/>
    </location>
</feature>